<dbReference type="InterPro" id="IPR029071">
    <property type="entry name" value="Ubiquitin-like_domsf"/>
</dbReference>
<feature type="domain" description="Ubiquitin-like" evidence="11">
    <location>
        <begin position="1"/>
        <end position="76"/>
    </location>
</feature>
<keyword evidence="9 10" id="KW-0472">Membrane</keyword>
<dbReference type="Gene3D" id="1.20.120.1630">
    <property type="match status" value="1"/>
</dbReference>
<dbReference type="EMBL" id="QEAM01000102">
    <property type="protein sequence ID" value="TPX46515.1"/>
    <property type="molecule type" value="Genomic_DNA"/>
</dbReference>
<dbReference type="GO" id="GO:0042761">
    <property type="term" value="P:very long-chain fatty acid biosynthetic process"/>
    <property type="evidence" value="ECO:0007669"/>
    <property type="project" value="TreeGrafter"/>
</dbReference>
<comment type="subcellular location">
    <subcellularLocation>
        <location evidence="1">Endoplasmic reticulum membrane</location>
        <topology evidence="1">Multi-pass membrane protein</topology>
    </subcellularLocation>
</comment>
<dbReference type="Gene3D" id="3.10.20.90">
    <property type="entry name" value="Phosphatidylinositol 3-kinase Catalytic Subunit, Chain A, domain 1"/>
    <property type="match status" value="1"/>
</dbReference>
<evidence type="ECO:0000256" key="2">
    <source>
        <dbReference type="ARBA" id="ARBA00007742"/>
    </source>
</evidence>
<evidence type="ECO:0000313" key="14">
    <source>
        <dbReference type="Proteomes" id="UP000317494"/>
    </source>
</evidence>
<dbReference type="GO" id="GO:0016627">
    <property type="term" value="F:oxidoreductase activity, acting on the CH-CH group of donors"/>
    <property type="evidence" value="ECO:0007669"/>
    <property type="project" value="InterPro"/>
</dbReference>
<dbReference type="STRING" id="286115.A0A507D5E5"/>
<organism evidence="12 15">
    <name type="scientific">Synchytrium endobioticum</name>
    <dbReference type="NCBI Taxonomy" id="286115"/>
    <lineage>
        <taxon>Eukaryota</taxon>
        <taxon>Fungi</taxon>
        <taxon>Fungi incertae sedis</taxon>
        <taxon>Chytridiomycota</taxon>
        <taxon>Chytridiomycota incertae sedis</taxon>
        <taxon>Chytridiomycetes</taxon>
        <taxon>Synchytriales</taxon>
        <taxon>Synchytriaceae</taxon>
        <taxon>Synchytrium</taxon>
    </lineage>
</organism>
<keyword evidence="3" id="KW-0444">Lipid biosynthesis</keyword>
<sequence>MLLTVKTRTGKSLIQKLELAKDDQTATVDDVCQAIHAKIPKFTPSRQRLTFGDNAVLQKGTPLSKYNVKDGDTIIFKDLGLQISWTAVFVLEYLGPILIHPLFYFFPQLFYTAAPAPRTTIQNVTLILTVLHFMKREYETLFVHRFSLETMPLMNLPKNCAHYWFFSGLLLAHATYRPGFNGGVAGGIGSGAGLYVLIGVWMYAEISNFVTHLTLRNLRPPGSKVRNIPHGYGFALVACPNYLFEALGWVSLSLINGSAASWLFTALGTWQMYVWAVKKHDRYKKEFGLQYPRGRKAMFPFIA</sequence>
<keyword evidence="5" id="KW-0521">NADP</keyword>
<evidence type="ECO:0000256" key="5">
    <source>
        <dbReference type="ARBA" id="ARBA00022857"/>
    </source>
</evidence>
<feature type="transmembrane region" description="Helical" evidence="10">
    <location>
        <begin position="182"/>
        <end position="204"/>
    </location>
</feature>
<evidence type="ECO:0000313" key="15">
    <source>
        <dbReference type="Proteomes" id="UP000320475"/>
    </source>
</evidence>
<evidence type="ECO:0000313" key="13">
    <source>
        <dbReference type="EMBL" id="TPX48001.1"/>
    </source>
</evidence>
<accession>A0A507D5E5</accession>
<dbReference type="PANTHER" id="PTHR10556:SF28">
    <property type="entry name" value="VERY-LONG-CHAIN ENOYL-COA REDUCTASE"/>
    <property type="match status" value="1"/>
</dbReference>
<evidence type="ECO:0000256" key="6">
    <source>
        <dbReference type="ARBA" id="ARBA00022989"/>
    </source>
</evidence>
<keyword evidence="7" id="KW-0560">Oxidoreductase</keyword>
<keyword evidence="8" id="KW-0443">Lipid metabolism</keyword>
<evidence type="ECO:0000256" key="9">
    <source>
        <dbReference type="ARBA" id="ARBA00023136"/>
    </source>
</evidence>
<dbReference type="AlphaFoldDB" id="A0A507D5E5"/>
<comment type="similarity">
    <text evidence="2">Belongs to the steroid 5-alpha reductase family.</text>
</comment>
<keyword evidence="14" id="KW-1185">Reference proteome</keyword>
<dbReference type="EMBL" id="QEAN01000107">
    <property type="protein sequence ID" value="TPX48001.1"/>
    <property type="molecule type" value="Genomic_DNA"/>
</dbReference>
<comment type="caution">
    <text evidence="12">The sequence shown here is derived from an EMBL/GenBank/DDBJ whole genome shotgun (WGS) entry which is preliminary data.</text>
</comment>
<dbReference type="Proteomes" id="UP000320475">
    <property type="component" value="Unassembled WGS sequence"/>
</dbReference>
<feature type="transmembrane region" description="Helical" evidence="10">
    <location>
        <begin position="225"/>
        <end position="243"/>
    </location>
</feature>
<evidence type="ECO:0000259" key="11">
    <source>
        <dbReference type="PROSITE" id="PS50053"/>
    </source>
</evidence>
<evidence type="ECO:0000256" key="7">
    <source>
        <dbReference type="ARBA" id="ARBA00023002"/>
    </source>
</evidence>
<dbReference type="InterPro" id="IPR001104">
    <property type="entry name" value="3-oxo-5_a-steroid_4-DH_C"/>
</dbReference>
<proteinExistence type="inferred from homology"/>
<evidence type="ECO:0000256" key="3">
    <source>
        <dbReference type="ARBA" id="ARBA00022516"/>
    </source>
</evidence>
<keyword evidence="6 10" id="KW-1133">Transmembrane helix</keyword>
<dbReference type="GO" id="GO:0005789">
    <property type="term" value="C:endoplasmic reticulum membrane"/>
    <property type="evidence" value="ECO:0007669"/>
    <property type="project" value="UniProtKB-SubCell"/>
</dbReference>
<gene>
    <name evidence="12" type="ORF">SeLEV6574_g03194</name>
    <name evidence="13" type="ORF">SeMB42_g03147</name>
</gene>
<evidence type="ECO:0000256" key="1">
    <source>
        <dbReference type="ARBA" id="ARBA00004477"/>
    </source>
</evidence>
<dbReference type="InterPro" id="IPR039357">
    <property type="entry name" value="SRD5A/TECR"/>
</dbReference>
<feature type="transmembrane region" description="Helical" evidence="10">
    <location>
        <begin position="249"/>
        <end position="275"/>
    </location>
</feature>
<evidence type="ECO:0000313" key="12">
    <source>
        <dbReference type="EMBL" id="TPX46515.1"/>
    </source>
</evidence>
<dbReference type="VEuPathDB" id="FungiDB:SeMB42_g03147"/>
<dbReference type="Proteomes" id="UP000317494">
    <property type="component" value="Unassembled WGS sequence"/>
</dbReference>
<dbReference type="CDD" id="cd01801">
    <property type="entry name" value="Ubl_TECR_like"/>
    <property type="match status" value="1"/>
</dbReference>
<dbReference type="Pfam" id="PF02544">
    <property type="entry name" value="Steroid_dh"/>
    <property type="match status" value="1"/>
</dbReference>
<dbReference type="SUPFAM" id="SSF54236">
    <property type="entry name" value="Ubiquitin-like"/>
    <property type="match status" value="1"/>
</dbReference>
<evidence type="ECO:0000256" key="4">
    <source>
        <dbReference type="ARBA" id="ARBA00022692"/>
    </source>
</evidence>
<dbReference type="InterPro" id="IPR000626">
    <property type="entry name" value="Ubiquitin-like_dom"/>
</dbReference>
<evidence type="ECO:0000256" key="10">
    <source>
        <dbReference type="SAM" id="Phobius"/>
    </source>
</evidence>
<dbReference type="PROSITE" id="PS50053">
    <property type="entry name" value="UBIQUITIN_2"/>
    <property type="match status" value="1"/>
</dbReference>
<keyword evidence="4 10" id="KW-0812">Transmembrane</keyword>
<dbReference type="PROSITE" id="PS50244">
    <property type="entry name" value="S5A_REDUCTASE"/>
    <property type="match status" value="1"/>
</dbReference>
<protein>
    <recommendedName>
        <fullName evidence="11">Ubiquitin-like domain-containing protein</fullName>
    </recommendedName>
</protein>
<dbReference type="OrthoDB" id="540503at2759"/>
<dbReference type="PANTHER" id="PTHR10556">
    <property type="entry name" value="3-OXO-5-ALPHA-STEROID 4-DEHYDROGENASE"/>
    <property type="match status" value="1"/>
</dbReference>
<name>A0A507D5E5_9FUNG</name>
<reference evidence="14 15" key="1">
    <citation type="journal article" date="2019" name="Sci. Rep.">
        <title>Comparative genomics of chytrid fungi reveal insights into the obligate biotrophic and pathogenic lifestyle of Synchytrium endobioticum.</title>
        <authorList>
            <person name="van de Vossenberg B.T.L.H."/>
            <person name="Warris S."/>
            <person name="Nguyen H.D.T."/>
            <person name="van Gent-Pelzer M.P.E."/>
            <person name="Joly D.L."/>
            <person name="van de Geest H.C."/>
            <person name="Bonants P.J.M."/>
            <person name="Smith D.S."/>
            <person name="Levesque C.A."/>
            <person name="van der Lee T.A.J."/>
        </authorList>
    </citation>
    <scope>NUCLEOTIDE SEQUENCE [LARGE SCALE GENOMIC DNA]</scope>
    <source>
        <strain evidence="12 15">LEV6574</strain>
        <strain evidence="13 14">MB42</strain>
    </source>
</reference>
<evidence type="ECO:0000256" key="8">
    <source>
        <dbReference type="ARBA" id="ARBA00023098"/>
    </source>
</evidence>